<keyword evidence="8" id="KW-0732">Signal</keyword>
<evidence type="ECO:0000256" key="5">
    <source>
        <dbReference type="ARBA" id="ARBA00023002"/>
    </source>
</evidence>
<protein>
    <recommendedName>
        <fullName evidence="9">Heme haloperoxidase family profile domain-containing protein</fullName>
    </recommendedName>
</protein>
<reference evidence="10" key="1">
    <citation type="submission" date="2019-04" db="EMBL/GenBank/DDBJ databases">
        <title>Sequencing of skin fungus with MAO and IRED activity.</title>
        <authorList>
            <person name="Marsaioli A.J."/>
            <person name="Bonatto J.M.C."/>
            <person name="Reis Junior O."/>
        </authorList>
    </citation>
    <scope>NUCLEOTIDE SEQUENCE</scope>
    <source>
        <strain evidence="10">30M1</strain>
    </source>
</reference>
<dbReference type="OrthoDB" id="407298at2759"/>
<keyword evidence="6" id="KW-0408">Iron</keyword>
<evidence type="ECO:0000256" key="4">
    <source>
        <dbReference type="ARBA" id="ARBA00022723"/>
    </source>
</evidence>
<comment type="similarity">
    <text evidence="7">Belongs to the chloroperoxidase family.</text>
</comment>
<dbReference type="SUPFAM" id="SSF47571">
    <property type="entry name" value="Cloroperoxidase"/>
    <property type="match status" value="1"/>
</dbReference>
<accession>A0A9P4TMH5</accession>
<proteinExistence type="inferred from homology"/>
<keyword evidence="11" id="KW-1185">Reference proteome</keyword>
<evidence type="ECO:0000256" key="3">
    <source>
        <dbReference type="ARBA" id="ARBA00022617"/>
    </source>
</evidence>
<evidence type="ECO:0000256" key="2">
    <source>
        <dbReference type="ARBA" id="ARBA00022559"/>
    </source>
</evidence>
<evidence type="ECO:0000313" key="11">
    <source>
        <dbReference type="Proteomes" id="UP000801428"/>
    </source>
</evidence>
<dbReference type="Proteomes" id="UP000801428">
    <property type="component" value="Unassembled WGS sequence"/>
</dbReference>
<feature type="signal peptide" evidence="8">
    <location>
        <begin position="1"/>
        <end position="19"/>
    </location>
</feature>
<evidence type="ECO:0000256" key="7">
    <source>
        <dbReference type="ARBA" id="ARBA00025795"/>
    </source>
</evidence>
<sequence>MRLTSQLLVAGGLAPLTHAFPRMMYEAAAQDPSIVARAAEIEEQLKARQAGANAAAALFEPINTFNEKAQYVDVSPGSGHEYVPPGAGDLRGPCPGLNAFANHNFLPHNGYASVLQYIDATNSVVGMGANLALFLSAYGGAIDGDVLNWSMGGTPSLAQGGATGILANGLIGSHNKYESDASPTRPDLYQSGNNYKVVESQFQDLINHSPGSVTIDSLTAFRSDRFDQQIANNPYFFNGPFTGVLVQPAAYTFIYRFMANHSAEYPQGYLSYDTLKSWFGVTGDSGSYKATPGTEQIPANWYKRAIEYPYDTDYFVADVLNAALLHPKFLDIGGNLGKTNSFAGVDVANLTGGLYNSADLLKGNNLGCFVYQLSAQAKPDVVLGALTKLTNAIGDIIGPLNCPKLQAIDDAQLAQFPGYQKQPAFP</sequence>
<evidence type="ECO:0000256" key="6">
    <source>
        <dbReference type="ARBA" id="ARBA00023004"/>
    </source>
</evidence>
<dbReference type="PROSITE" id="PS51405">
    <property type="entry name" value="HEME_HALOPEROXIDASE"/>
    <property type="match status" value="1"/>
</dbReference>
<evidence type="ECO:0000256" key="8">
    <source>
        <dbReference type="SAM" id="SignalP"/>
    </source>
</evidence>
<gene>
    <name evidence="10" type="ORF">E8E13_002079</name>
</gene>
<comment type="caution">
    <text evidence="10">The sequence shown here is derived from an EMBL/GenBank/DDBJ whole genome shotgun (WGS) entry which is preliminary data.</text>
</comment>
<evidence type="ECO:0000259" key="9">
    <source>
        <dbReference type="PROSITE" id="PS51405"/>
    </source>
</evidence>
<feature type="domain" description="Heme haloperoxidase family profile" evidence="9">
    <location>
        <begin position="78"/>
        <end position="317"/>
    </location>
</feature>
<keyword evidence="3" id="KW-0349">Heme</keyword>
<dbReference type="EMBL" id="SWKU01000003">
    <property type="protein sequence ID" value="KAF3008419.1"/>
    <property type="molecule type" value="Genomic_DNA"/>
</dbReference>
<dbReference type="InterPro" id="IPR036851">
    <property type="entry name" value="Chloroperoxidase-like_sf"/>
</dbReference>
<dbReference type="GO" id="GO:0004601">
    <property type="term" value="F:peroxidase activity"/>
    <property type="evidence" value="ECO:0007669"/>
    <property type="project" value="UniProtKB-KW"/>
</dbReference>
<name>A0A9P4TMH5_CURKU</name>
<dbReference type="AlphaFoldDB" id="A0A9P4TMH5"/>
<organism evidence="10 11">
    <name type="scientific">Curvularia kusanoi</name>
    <name type="common">Cochliobolus kusanoi</name>
    <dbReference type="NCBI Taxonomy" id="90978"/>
    <lineage>
        <taxon>Eukaryota</taxon>
        <taxon>Fungi</taxon>
        <taxon>Dikarya</taxon>
        <taxon>Ascomycota</taxon>
        <taxon>Pezizomycotina</taxon>
        <taxon>Dothideomycetes</taxon>
        <taxon>Pleosporomycetidae</taxon>
        <taxon>Pleosporales</taxon>
        <taxon>Pleosporineae</taxon>
        <taxon>Pleosporaceae</taxon>
        <taxon>Curvularia</taxon>
    </lineage>
</organism>
<keyword evidence="4" id="KW-0479">Metal-binding</keyword>
<dbReference type="PANTHER" id="PTHR33577">
    <property type="entry name" value="STERIGMATOCYSTIN BIOSYNTHESIS PEROXIDASE STCC-RELATED"/>
    <property type="match status" value="1"/>
</dbReference>
<keyword evidence="5" id="KW-0560">Oxidoreductase</keyword>
<evidence type="ECO:0000313" key="10">
    <source>
        <dbReference type="EMBL" id="KAF3008419.1"/>
    </source>
</evidence>
<dbReference type="GO" id="GO:0046872">
    <property type="term" value="F:metal ion binding"/>
    <property type="evidence" value="ECO:0007669"/>
    <property type="project" value="UniProtKB-KW"/>
</dbReference>
<feature type="chain" id="PRO_5040144033" description="Heme haloperoxidase family profile domain-containing protein" evidence="8">
    <location>
        <begin position="20"/>
        <end position="426"/>
    </location>
</feature>
<dbReference type="Gene3D" id="1.10.489.10">
    <property type="entry name" value="Chloroperoxidase-like"/>
    <property type="match status" value="1"/>
</dbReference>
<dbReference type="Pfam" id="PF01328">
    <property type="entry name" value="Peroxidase_2"/>
    <property type="match status" value="1"/>
</dbReference>
<comment type="cofactor">
    <cofactor evidence="1">
        <name>heme b</name>
        <dbReference type="ChEBI" id="CHEBI:60344"/>
    </cofactor>
</comment>
<keyword evidence="2" id="KW-0575">Peroxidase</keyword>
<dbReference type="PANTHER" id="PTHR33577:SF1">
    <property type="entry name" value="HEME HALOPEROXIDASE FAMILY PROFILE DOMAIN-CONTAINING PROTEIN"/>
    <property type="match status" value="1"/>
</dbReference>
<dbReference type="InterPro" id="IPR000028">
    <property type="entry name" value="Chloroperoxidase"/>
</dbReference>
<evidence type="ECO:0000256" key="1">
    <source>
        <dbReference type="ARBA" id="ARBA00001970"/>
    </source>
</evidence>